<comment type="subcellular location">
    <subcellularLocation>
        <location evidence="1 10">Cell outer membrane</location>
        <topology evidence="1 10">Multi-pass membrane protein</topology>
    </subcellularLocation>
</comment>
<keyword evidence="4 10" id="KW-0812">Transmembrane</keyword>
<evidence type="ECO:0000256" key="3">
    <source>
        <dbReference type="ARBA" id="ARBA00022452"/>
    </source>
</evidence>
<dbReference type="InterPro" id="IPR039426">
    <property type="entry name" value="TonB-dep_rcpt-like"/>
</dbReference>
<dbReference type="Gene3D" id="2.40.170.20">
    <property type="entry name" value="TonB-dependent receptor, beta-barrel domain"/>
    <property type="match status" value="1"/>
</dbReference>
<dbReference type="Pfam" id="PF07715">
    <property type="entry name" value="Plug"/>
    <property type="match status" value="1"/>
</dbReference>
<dbReference type="PANTHER" id="PTHR30069">
    <property type="entry name" value="TONB-DEPENDENT OUTER MEMBRANE RECEPTOR"/>
    <property type="match status" value="1"/>
</dbReference>
<dbReference type="Gene3D" id="2.170.130.10">
    <property type="entry name" value="TonB-dependent receptor, plug domain"/>
    <property type="match status" value="1"/>
</dbReference>
<accession>A0ABW3RR86</accession>
<evidence type="ECO:0000256" key="1">
    <source>
        <dbReference type="ARBA" id="ARBA00004571"/>
    </source>
</evidence>
<dbReference type="CDD" id="cd01347">
    <property type="entry name" value="ligand_gated_channel"/>
    <property type="match status" value="1"/>
</dbReference>
<feature type="signal peptide" evidence="12">
    <location>
        <begin position="1"/>
        <end position="19"/>
    </location>
</feature>
<sequence length="680" mass="76494">MLRIKHLFLLLLLPVTAISQEDSSERVLSIEEVVVTGQFEPTSLKNSVYKVRTINREYIQRRGTTDMSTLLNMELGVRFSNDLILGESDMQLMGMSGQNVKVLINGVPMIDRGATKQSLSQIDINTIERIEIVEGPVSVMYGTDALAGVINIITSNPNHKTSKLGITARILEETVGSEYKPVNDEGRHNAHLGFKYSTGIWRFELNGSRNNFGGFQGTSEGRKLQWQPKEQWLGSGKIGFEKENFNTSYSIDYLNEDLFTPGAVMPNSKYVDKNYFTDRITQILQSQFTINDHFVVSGSFSYQNYKRSTVTELFDLNTQTSSLTSGAGEQDITRFNQAFARVNGLYKISSNIDLLAGLELDFDKGSGARIQDNSEIYDFAGFLTADYKPLSWLMIRPGVRFIHNSIYNAPPAIPSLNMRINFNPLLDLRLGYAMGFRAPSLRELYFTFHDSNHAINGNTDLKAEHNQNFNVSLSYHKILAEKSIINSSLSGFYNHFNNLITIGQDKENISMNTYLNIGKFETMGGTWENNLLIKNSKISVGLSYIGRLNSLFEENKDLGQYFWTPEVNGSISHEFPKWKANVNVHYKLYGQRPGFQTTGSGNQLKIHQAKQEAYHQMDISLNKRLYNSITVQAGVRNLTNITNVLNTATEGTGAHSSSSTSIPISYGRSVFFGLLYQINK</sequence>
<keyword evidence="6 11" id="KW-0798">TonB box</keyword>
<protein>
    <submittedName>
        <fullName evidence="15">TonB-dependent receptor plug domain-containing protein</fullName>
    </submittedName>
</protein>
<evidence type="ECO:0000256" key="7">
    <source>
        <dbReference type="ARBA" id="ARBA00023136"/>
    </source>
</evidence>
<keyword evidence="8 15" id="KW-0675">Receptor</keyword>
<dbReference type="InterPro" id="IPR000531">
    <property type="entry name" value="Beta-barrel_TonB"/>
</dbReference>
<evidence type="ECO:0000313" key="16">
    <source>
        <dbReference type="Proteomes" id="UP001597205"/>
    </source>
</evidence>
<dbReference type="InterPro" id="IPR012910">
    <property type="entry name" value="Plug_dom"/>
</dbReference>
<evidence type="ECO:0000256" key="9">
    <source>
        <dbReference type="ARBA" id="ARBA00023237"/>
    </source>
</evidence>
<evidence type="ECO:0000256" key="5">
    <source>
        <dbReference type="ARBA" id="ARBA00022729"/>
    </source>
</evidence>
<organism evidence="15 16">
    <name type="scientific">Sphingobacterium daejeonense</name>
    <dbReference type="NCBI Taxonomy" id="371142"/>
    <lineage>
        <taxon>Bacteria</taxon>
        <taxon>Pseudomonadati</taxon>
        <taxon>Bacteroidota</taxon>
        <taxon>Sphingobacteriia</taxon>
        <taxon>Sphingobacteriales</taxon>
        <taxon>Sphingobacteriaceae</taxon>
        <taxon>Sphingobacterium</taxon>
    </lineage>
</organism>
<evidence type="ECO:0000256" key="11">
    <source>
        <dbReference type="RuleBase" id="RU003357"/>
    </source>
</evidence>
<evidence type="ECO:0000256" key="6">
    <source>
        <dbReference type="ARBA" id="ARBA00023077"/>
    </source>
</evidence>
<dbReference type="InterPro" id="IPR036942">
    <property type="entry name" value="Beta-barrel_TonB_sf"/>
</dbReference>
<keyword evidence="9 10" id="KW-0998">Cell outer membrane</keyword>
<evidence type="ECO:0000256" key="12">
    <source>
        <dbReference type="SAM" id="SignalP"/>
    </source>
</evidence>
<keyword evidence="2 10" id="KW-0813">Transport</keyword>
<dbReference type="SUPFAM" id="SSF56935">
    <property type="entry name" value="Porins"/>
    <property type="match status" value="1"/>
</dbReference>
<dbReference type="Proteomes" id="UP001597205">
    <property type="component" value="Unassembled WGS sequence"/>
</dbReference>
<evidence type="ECO:0000256" key="10">
    <source>
        <dbReference type="PROSITE-ProRule" id="PRU01360"/>
    </source>
</evidence>
<evidence type="ECO:0000259" key="14">
    <source>
        <dbReference type="Pfam" id="PF07715"/>
    </source>
</evidence>
<feature type="domain" description="TonB-dependent receptor plug" evidence="14">
    <location>
        <begin position="45"/>
        <end position="149"/>
    </location>
</feature>
<dbReference type="PROSITE" id="PS52016">
    <property type="entry name" value="TONB_DEPENDENT_REC_3"/>
    <property type="match status" value="1"/>
</dbReference>
<keyword evidence="16" id="KW-1185">Reference proteome</keyword>
<comment type="similarity">
    <text evidence="10 11">Belongs to the TonB-dependent receptor family.</text>
</comment>
<evidence type="ECO:0000256" key="2">
    <source>
        <dbReference type="ARBA" id="ARBA00022448"/>
    </source>
</evidence>
<evidence type="ECO:0000313" key="15">
    <source>
        <dbReference type="EMBL" id="MFD1167402.1"/>
    </source>
</evidence>
<evidence type="ECO:0000259" key="13">
    <source>
        <dbReference type="Pfam" id="PF00593"/>
    </source>
</evidence>
<keyword evidence="3 10" id="KW-1134">Transmembrane beta strand</keyword>
<keyword evidence="5 12" id="KW-0732">Signal</keyword>
<dbReference type="RefSeq" id="WP_380898712.1">
    <property type="nucleotide sequence ID" value="NZ_JBHTKY010000040.1"/>
</dbReference>
<reference evidence="16" key="1">
    <citation type="journal article" date="2019" name="Int. J. Syst. Evol. Microbiol.">
        <title>The Global Catalogue of Microorganisms (GCM) 10K type strain sequencing project: providing services to taxonomists for standard genome sequencing and annotation.</title>
        <authorList>
            <consortium name="The Broad Institute Genomics Platform"/>
            <consortium name="The Broad Institute Genome Sequencing Center for Infectious Disease"/>
            <person name="Wu L."/>
            <person name="Ma J."/>
        </authorList>
    </citation>
    <scope>NUCLEOTIDE SEQUENCE [LARGE SCALE GENOMIC DNA]</scope>
    <source>
        <strain evidence="16">CCUG 52468</strain>
    </source>
</reference>
<dbReference type="EMBL" id="JBHTKY010000040">
    <property type="protein sequence ID" value="MFD1167402.1"/>
    <property type="molecule type" value="Genomic_DNA"/>
</dbReference>
<name>A0ABW3RR86_9SPHI</name>
<feature type="domain" description="TonB-dependent receptor-like beta-barrel" evidence="13">
    <location>
        <begin position="198"/>
        <end position="638"/>
    </location>
</feature>
<comment type="caution">
    <text evidence="15">The sequence shown here is derived from an EMBL/GenBank/DDBJ whole genome shotgun (WGS) entry which is preliminary data.</text>
</comment>
<dbReference type="PANTHER" id="PTHR30069:SF29">
    <property type="entry name" value="HEMOGLOBIN AND HEMOGLOBIN-HAPTOGLOBIN-BINDING PROTEIN 1-RELATED"/>
    <property type="match status" value="1"/>
</dbReference>
<evidence type="ECO:0000256" key="8">
    <source>
        <dbReference type="ARBA" id="ARBA00023170"/>
    </source>
</evidence>
<dbReference type="InterPro" id="IPR037066">
    <property type="entry name" value="Plug_dom_sf"/>
</dbReference>
<evidence type="ECO:0000256" key="4">
    <source>
        <dbReference type="ARBA" id="ARBA00022692"/>
    </source>
</evidence>
<keyword evidence="7 10" id="KW-0472">Membrane</keyword>
<feature type="chain" id="PRO_5047069356" evidence="12">
    <location>
        <begin position="20"/>
        <end position="680"/>
    </location>
</feature>
<dbReference type="Pfam" id="PF00593">
    <property type="entry name" value="TonB_dep_Rec_b-barrel"/>
    <property type="match status" value="1"/>
</dbReference>
<proteinExistence type="inferred from homology"/>
<gene>
    <name evidence="15" type="ORF">ACFQ2C_17520</name>
</gene>